<dbReference type="EMBL" id="JADBEB010000001">
    <property type="protein sequence ID" value="MBE1491400.1"/>
    <property type="molecule type" value="Genomic_DNA"/>
</dbReference>
<feature type="transmembrane region" description="Helical" evidence="7">
    <location>
        <begin position="359"/>
        <end position="387"/>
    </location>
</feature>
<evidence type="ECO:0000256" key="7">
    <source>
        <dbReference type="SAM" id="Phobius"/>
    </source>
</evidence>
<dbReference type="GO" id="GO:0005886">
    <property type="term" value="C:plasma membrane"/>
    <property type="evidence" value="ECO:0007669"/>
    <property type="project" value="UniProtKB-SubCell"/>
</dbReference>
<comment type="similarity">
    <text evidence="6">Belongs to the ABC-4 integral membrane protein family.</text>
</comment>
<dbReference type="Proteomes" id="UP000649753">
    <property type="component" value="Unassembled WGS sequence"/>
</dbReference>
<comment type="caution">
    <text evidence="9">The sequence shown here is derived from an EMBL/GenBank/DDBJ whole genome shotgun (WGS) entry which is preliminary data.</text>
</comment>
<keyword evidence="5 7" id="KW-0472">Membrane</keyword>
<gene>
    <name evidence="9" type="ORF">H4W31_007038</name>
</gene>
<name>A0A927R0C2_9ACTN</name>
<dbReference type="PANTHER" id="PTHR30572">
    <property type="entry name" value="MEMBRANE COMPONENT OF TRANSPORTER-RELATED"/>
    <property type="match status" value="1"/>
</dbReference>
<dbReference type="Pfam" id="PF02687">
    <property type="entry name" value="FtsX"/>
    <property type="match status" value="1"/>
</dbReference>
<dbReference type="AlphaFoldDB" id="A0A927R0C2"/>
<feature type="domain" description="ABC3 transporter permease C-terminal" evidence="8">
    <location>
        <begin position="321"/>
        <end position="439"/>
    </location>
</feature>
<protein>
    <submittedName>
        <fullName evidence="9">ABC transport system permease protein</fullName>
    </submittedName>
</protein>
<evidence type="ECO:0000256" key="6">
    <source>
        <dbReference type="ARBA" id="ARBA00038076"/>
    </source>
</evidence>
<keyword evidence="2" id="KW-1003">Cell membrane</keyword>
<proteinExistence type="inferred from homology"/>
<keyword evidence="4 7" id="KW-1133">Transmembrane helix</keyword>
<evidence type="ECO:0000313" key="10">
    <source>
        <dbReference type="Proteomes" id="UP000649753"/>
    </source>
</evidence>
<evidence type="ECO:0000256" key="3">
    <source>
        <dbReference type="ARBA" id="ARBA00022692"/>
    </source>
</evidence>
<evidence type="ECO:0000259" key="8">
    <source>
        <dbReference type="Pfam" id="PF02687"/>
    </source>
</evidence>
<dbReference type="InterPro" id="IPR050250">
    <property type="entry name" value="Macrolide_Exporter_MacB"/>
</dbReference>
<evidence type="ECO:0000256" key="4">
    <source>
        <dbReference type="ARBA" id="ARBA00022989"/>
    </source>
</evidence>
<sequence length="445" mass="46505">MIRLSGRFRSAVIIGLQGIRARKMRTFLSMVSLFLGVLAVVVVQAGAETLERAQLADLELQVGKDGTRQAYLPGNADTVRISNDTVAGRPDAVVIGSRQAIIGEPDVTPVNPGGSSFDQPGSGPYPPGPGGGAVYCDMNGYCRPLSSGSDAADQPVPGQAIELTLNTLTGDIRQFKPFRLVSGKWLDFSGEPSLSPRLVVNLEAAKGFGRYQVPAELWTEGATANPTPRIIGVVDDGSGQPTAYTRTDELQNWVPSSTGNSNYGPGLQVMLAPTAGDVERLLTMRFAATGVPSDQLRFETVQAREDIARELALIRWIFLGMAALVLLIGVAGILNVGLATVGERVEEFALRRAVGTSRLLLAGIVLAETLLTGLLTATAAIGASAFALTAAGSLLGDQVPFLADVVFPWRAGVAGIIAGLVAGLLGGLIPAIRAARIPIATVMRA</sequence>
<dbReference type="RefSeq" id="WP_192770482.1">
    <property type="nucleotide sequence ID" value="NZ_JADBEB010000001.1"/>
</dbReference>
<evidence type="ECO:0000256" key="2">
    <source>
        <dbReference type="ARBA" id="ARBA00022475"/>
    </source>
</evidence>
<dbReference type="PANTHER" id="PTHR30572:SF4">
    <property type="entry name" value="ABC TRANSPORTER PERMEASE YTRF"/>
    <property type="match status" value="1"/>
</dbReference>
<feature type="transmembrane region" description="Helical" evidence="7">
    <location>
        <begin position="316"/>
        <end position="338"/>
    </location>
</feature>
<feature type="transmembrane region" description="Helical" evidence="7">
    <location>
        <begin position="407"/>
        <end position="429"/>
    </location>
</feature>
<keyword evidence="10" id="KW-1185">Reference proteome</keyword>
<reference evidence="9" key="1">
    <citation type="submission" date="2020-10" db="EMBL/GenBank/DDBJ databases">
        <title>Sequencing the genomes of 1000 actinobacteria strains.</title>
        <authorList>
            <person name="Klenk H.-P."/>
        </authorList>
    </citation>
    <scope>NUCLEOTIDE SEQUENCE</scope>
    <source>
        <strain evidence="9">DSM 46832</strain>
    </source>
</reference>
<evidence type="ECO:0000256" key="5">
    <source>
        <dbReference type="ARBA" id="ARBA00023136"/>
    </source>
</evidence>
<dbReference type="GO" id="GO:0022857">
    <property type="term" value="F:transmembrane transporter activity"/>
    <property type="evidence" value="ECO:0007669"/>
    <property type="project" value="TreeGrafter"/>
</dbReference>
<organism evidence="9 10">
    <name type="scientific">Plantactinospora soyae</name>
    <dbReference type="NCBI Taxonomy" id="1544732"/>
    <lineage>
        <taxon>Bacteria</taxon>
        <taxon>Bacillati</taxon>
        <taxon>Actinomycetota</taxon>
        <taxon>Actinomycetes</taxon>
        <taxon>Micromonosporales</taxon>
        <taxon>Micromonosporaceae</taxon>
        <taxon>Plantactinospora</taxon>
    </lineage>
</organism>
<comment type="subcellular location">
    <subcellularLocation>
        <location evidence="1">Cell membrane</location>
        <topology evidence="1">Multi-pass membrane protein</topology>
    </subcellularLocation>
</comment>
<keyword evidence="3 7" id="KW-0812">Transmembrane</keyword>
<dbReference type="InterPro" id="IPR003838">
    <property type="entry name" value="ABC3_permease_C"/>
</dbReference>
<evidence type="ECO:0000313" key="9">
    <source>
        <dbReference type="EMBL" id="MBE1491400.1"/>
    </source>
</evidence>
<accession>A0A927R0C2</accession>
<evidence type="ECO:0000256" key="1">
    <source>
        <dbReference type="ARBA" id="ARBA00004651"/>
    </source>
</evidence>